<dbReference type="Pfam" id="PF07885">
    <property type="entry name" value="Ion_trans_2"/>
    <property type="match status" value="1"/>
</dbReference>
<dbReference type="EMBL" id="CP058560">
    <property type="protein sequence ID" value="QUH22336.1"/>
    <property type="molecule type" value="Genomic_DNA"/>
</dbReference>
<dbReference type="PANTHER" id="PTHR11537:SF254">
    <property type="entry name" value="POTASSIUM VOLTAGE-GATED CHANNEL PROTEIN SHAB"/>
    <property type="match status" value="1"/>
</dbReference>
<evidence type="ECO:0000256" key="8">
    <source>
        <dbReference type="SAM" id="Coils"/>
    </source>
</evidence>
<dbReference type="InterPro" id="IPR028325">
    <property type="entry name" value="VG_K_chnl"/>
</dbReference>
<dbReference type="GO" id="GO:0008076">
    <property type="term" value="C:voltage-gated potassium channel complex"/>
    <property type="evidence" value="ECO:0007669"/>
    <property type="project" value="InterPro"/>
</dbReference>
<dbReference type="GO" id="GO:0005249">
    <property type="term" value="F:voltage-gated potassium channel activity"/>
    <property type="evidence" value="ECO:0007669"/>
    <property type="project" value="InterPro"/>
</dbReference>
<evidence type="ECO:0000256" key="4">
    <source>
        <dbReference type="ARBA" id="ARBA00022989"/>
    </source>
</evidence>
<keyword evidence="8" id="KW-0175">Coiled coil</keyword>
<dbReference type="GO" id="GO:0001508">
    <property type="term" value="P:action potential"/>
    <property type="evidence" value="ECO:0007669"/>
    <property type="project" value="TreeGrafter"/>
</dbReference>
<dbReference type="AlphaFoldDB" id="A0A8T8K1J6"/>
<dbReference type="Gene3D" id="1.10.287.70">
    <property type="match status" value="1"/>
</dbReference>
<dbReference type="OrthoDB" id="56871at2157"/>
<evidence type="ECO:0000256" key="5">
    <source>
        <dbReference type="ARBA" id="ARBA00023065"/>
    </source>
</evidence>
<sequence>MRDKIKNIMQQFLQFYLTILIILIVVDVVLLIVLTLDQSRIFEFFQISSSTVVNIYNFDLMVSLLLFINLLMVLITREDRRDFIKNNWVFIPAVIPFDFIFLGQLGVTLTLPLAILRVIHILALIRTITKMGSTFVKFTKKTGLSYGITIITILFLCTSFSFLLVERGVNPEVKNYEDSAWYTVTTMTTTGYGDIVPVTSWGRFIGAFMMISGLAFTGYATASVASMLVDKFREEQDKDRKALAQISQKLNQERKKESEEIKESLNDILKRLDEKK</sequence>
<feature type="transmembrane region" description="Helical" evidence="9">
    <location>
        <begin position="113"/>
        <end position="132"/>
    </location>
</feature>
<keyword evidence="4 9" id="KW-1133">Transmembrane helix</keyword>
<keyword evidence="6 9" id="KW-0472">Membrane</keyword>
<dbReference type="InterPro" id="IPR027359">
    <property type="entry name" value="Volt_channel_dom_sf"/>
</dbReference>
<feature type="transmembrane region" description="Helical" evidence="9">
    <location>
        <begin position="88"/>
        <end position="107"/>
    </location>
</feature>
<reference evidence="11" key="1">
    <citation type="submission" date="2020-07" db="EMBL/GenBank/DDBJ databases">
        <title>Methanobacterium. sp. MethCan genome.</title>
        <authorList>
            <person name="Postec A."/>
            <person name="Quemeneur M."/>
        </authorList>
    </citation>
    <scope>NUCLEOTIDE SEQUENCE</scope>
    <source>
        <strain evidence="11">MethCAN</strain>
    </source>
</reference>
<evidence type="ECO:0000256" key="7">
    <source>
        <dbReference type="ARBA" id="ARBA00023303"/>
    </source>
</evidence>
<feature type="domain" description="Potassium channel" evidence="10">
    <location>
        <begin position="149"/>
        <end position="229"/>
    </location>
</feature>
<feature type="transmembrane region" description="Helical" evidence="9">
    <location>
        <begin position="12"/>
        <end position="35"/>
    </location>
</feature>
<evidence type="ECO:0000313" key="12">
    <source>
        <dbReference type="Proteomes" id="UP000681041"/>
    </source>
</evidence>
<comment type="subcellular location">
    <subcellularLocation>
        <location evidence="1">Membrane</location>
        <topology evidence="1">Multi-pass membrane protein</topology>
    </subcellularLocation>
</comment>
<dbReference type="InterPro" id="IPR013099">
    <property type="entry name" value="K_chnl_dom"/>
</dbReference>
<evidence type="ECO:0000256" key="1">
    <source>
        <dbReference type="ARBA" id="ARBA00004141"/>
    </source>
</evidence>
<name>A0A8T8K1J6_9EURY</name>
<evidence type="ECO:0000313" key="11">
    <source>
        <dbReference type="EMBL" id="QUH22336.1"/>
    </source>
</evidence>
<dbReference type="PANTHER" id="PTHR11537">
    <property type="entry name" value="VOLTAGE-GATED POTASSIUM CHANNEL"/>
    <property type="match status" value="1"/>
</dbReference>
<keyword evidence="12" id="KW-1185">Reference proteome</keyword>
<feature type="transmembrane region" description="Helical" evidence="9">
    <location>
        <begin position="55"/>
        <end position="76"/>
    </location>
</feature>
<keyword evidence="7 11" id="KW-0407">Ion channel</keyword>
<keyword evidence="5" id="KW-0406">Ion transport</keyword>
<feature type="transmembrane region" description="Helical" evidence="9">
    <location>
        <begin position="144"/>
        <end position="165"/>
    </location>
</feature>
<dbReference type="KEGG" id="meme:HYG87_00415"/>
<organism evidence="11 12">
    <name type="scientific">Methanobacterium alkalithermotolerans</name>
    <dbReference type="NCBI Taxonomy" id="2731220"/>
    <lineage>
        <taxon>Archaea</taxon>
        <taxon>Methanobacteriati</taxon>
        <taxon>Methanobacteriota</taxon>
        <taxon>Methanomada group</taxon>
        <taxon>Methanobacteria</taxon>
        <taxon>Methanobacteriales</taxon>
        <taxon>Methanobacteriaceae</taxon>
        <taxon>Methanobacterium</taxon>
    </lineage>
</organism>
<dbReference type="SUPFAM" id="SSF81324">
    <property type="entry name" value="Voltage-gated potassium channels"/>
    <property type="match status" value="1"/>
</dbReference>
<evidence type="ECO:0000256" key="9">
    <source>
        <dbReference type="SAM" id="Phobius"/>
    </source>
</evidence>
<protein>
    <submittedName>
        <fullName evidence="11">Two pore domain potassium channel family protein</fullName>
    </submittedName>
</protein>
<keyword evidence="2" id="KW-0813">Transport</keyword>
<dbReference type="Proteomes" id="UP000681041">
    <property type="component" value="Chromosome"/>
</dbReference>
<feature type="coiled-coil region" evidence="8">
    <location>
        <begin position="240"/>
        <end position="275"/>
    </location>
</feature>
<dbReference type="Gene3D" id="1.20.120.350">
    <property type="entry name" value="Voltage-gated potassium channels. Chain C"/>
    <property type="match status" value="1"/>
</dbReference>
<evidence type="ECO:0000256" key="2">
    <source>
        <dbReference type="ARBA" id="ARBA00022448"/>
    </source>
</evidence>
<gene>
    <name evidence="11" type="ORF">HYG87_00415</name>
</gene>
<dbReference type="RefSeq" id="WP_211533279.1">
    <property type="nucleotide sequence ID" value="NZ_CP058560.1"/>
</dbReference>
<accession>A0A8T8K1J6</accession>
<keyword evidence="3 9" id="KW-0812">Transmembrane</keyword>
<evidence type="ECO:0000259" key="10">
    <source>
        <dbReference type="Pfam" id="PF07885"/>
    </source>
</evidence>
<feature type="transmembrane region" description="Helical" evidence="9">
    <location>
        <begin position="204"/>
        <end position="229"/>
    </location>
</feature>
<evidence type="ECO:0000256" key="3">
    <source>
        <dbReference type="ARBA" id="ARBA00022692"/>
    </source>
</evidence>
<dbReference type="GeneID" id="64819181"/>
<evidence type="ECO:0000256" key="6">
    <source>
        <dbReference type="ARBA" id="ARBA00023136"/>
    </source>
</evidence>
<proteinExistence type="predicted"/>